<dbReference type="SUPFAM" id="SSF109604">
    <property type="entry name" value="HD-domain/PDEase-like"/>
    <property type="match status" value="1"/>
</dbReference>
<evidence type="ECO:0000259" key="2">
    <source>
        <dbReference type="PROSITE" id="PS51832"/>
    </source>
</evidence>
<proteinExistence type="predicted"/>
<keyword evidence="1" id="KW-0812">Transmembrane</keyword>
<feature type="transmembrane region" description="Helical" evidence="1">
    <location>
        <begin position="33"/>
        <end position="52"/>
    </location>
</feature>
<sequence>MESFYDWGSINLNNKEKLIQDNYSKVNQISARCMRVIVAILALAFVYCYFGTDMDESVLIVFFASAIFIALIPTLIINILKFDHAPVTKHIVIICVCLIATLMLTLLSTYAYPIMLFPILLASLYYNQTLVLFASLLMSCGIVGSNYFAFRFSDVFIGFPCESFEEVMMSYVVPQIVVVFGLSVAAYFIVQRNSMMINSAINMAVTMQDNQTGLIFSFAEISESKSKFTGEHIKRVAAYMRVLAKASGFDDEYVEMVSTASMMHDIGKLMISEEILDKPDKLTDEEYQIMKNHVLYGEALLEKCPGELMHLACILAKEHHERWDGTGYLGMKGEEIAYISRLMAVCDVFDALTSDRYYKKGWSLEDTFDEIIRLSGKSFDPKVVKLFIQHFDEFKEIHNRIPDKQKY</sequence>
<dbReference type="InterPro" id="IPR003607">
    <property type="entry name" value="HD/PDEase_dom"/>
</dbReference>
<dbReference type="CDD" id="cd00077">
    <property type="entry name" value="HDc"/>
    <property type="match status" value="1"/>
</dbReference>
<dbReference type="KEGG" id="wcp:H9Q76_06520"/>
<dbReference type="InterPro" id="IPR037522">
    <property type="entry name" value="HD_GYP_dom"/>
</dbReference>
<dbReference type="PROSITE" id="PS51832">
    <property type="entry name" value="HD_GYP"/>
    <property type="match status" value="1"/>
</dbReference>
<dbReference type="AlphaFoldDB" id="A0A7G9FQU0"/>
<protein>
    <submittedName>
        <fullName evidence="3">HD-GYP domain-containing protein</fullName>
    </submittedName>
</protein>
<dbReference type="PANTHER" id="PTHR45228">
    <property type="entry name" value="CYCLIC DI-GMP PHOSPHODIESTERASE TM_0186-RELATED"/>
    <property type="match status" value="1"/>
</dbReference>
<evidence type="ECO:0000313" key="3">
    <source>
        <dbReference type="EMBL" id="QNM00922.1"/>
    </source>
</evidence>
<keyword evidence="1" id="KW-0472">Membrane</keyword>
<evidence type="ECO:0000313" key="4">
    <source>
        <dbReference type="Proteomes" id="UP000515819"/>
    </source>
</evidence>
<dbReference type="EMBL" id="CP060632">
    <property type="protein sequence ID" value="QNM00922.1"/>
    <property type="molecule type" value="Genomic_DNA"/>
</dbReference>
<organism evidence="3 4">
    <name type="scientific">Wujia chipingensis</name>
    <dbReference type="NCBI Taxonomy" id="2763670"/>
    <lineage>
        <taxon>Bacteria</taxon>
        <taxon>Bacillati</taxon>
        <taxon>Bacillota</taxon>
        <taxon>Clostridia</taxon>
        <taxon>Lachnospirales</taxon>
        <taxon>Lachnospiraceae</taxon>
        <taxon>Wujia</taxon>
    </lineage>
</organism>
<accession>A0A7G9FQU0</accession>
<keyword evidence="4" id="KW-1185">Reference proteome</keyword>
<dbReference type="Pfam" id="PF13487">
    <property type="entry name" value="HD_5"/>
    <property type="match status" value="1"/>
</dbReference>
<keyword evidence="1" id="KW-1133">Transmembrane helix</keyword>
<feature type="transmembrane region" description="Helical" evidence="1">
    <location>
        <begin position="171"/>
        <end position="190"/>
    </location>
</feature>
<feature type="transmembrane region" description="Helical" evidence="1">
    <location>
        <begin position="58"/>
        <end position="79"/>
    </location>
</feature>
<dbReference type="SMART" id="SM00471">
    <property type="entry name" value="HDc"/>
    <property type="match status" value="1"/>
</dbReference>
<gene>
    <name evidence="3" type="ORF">H9Q76_06520</name>
</gene>
<reference evidence="3 4" key="1">
    <citation type="submission" date="2020-08" db="EMBL/GenBank/DDBJ databases">
        <authorList>
            <person name="Liu C."/>
            <person name="Sun Q."/>
        </authorList>
    </citation>
    <scope>NUCLEOTIDE SEQUENCE [LARGE SCALE GENOMIC DNA]</scope>
    <source>
        <strain evidence="3 4">NSJ-4</strain>
    </source>
</reference>
<evidence type="ECO:0000256" key="1">
    <source>
        <dbReference type="SAM" id="Phobius"/>
    </source>
</evidence>
<feature type="domain" description="HD-GYP" evidence="2">
    <location>
        <begin position="207"/>
        <end position="403"/>
    </location>
</feature>
<dbReference type="Gene3D" id="1.10.3210.10">
    <property type="entry name" value="Hypothetical protein af1432"/>
    <property type="match status" value="1"/>
</dbReference>
<feature type="transmembrane region" description="Helical" evidence="1">
    <location>
        <begin position="91"/>
        <end position="112"/>
    </location>
</feature>
<feature type="transmembrane region" description="Helical" evidence="1">
    <location>
        <begin position="124"/>
        <end position="150"/>
    </location>
</feature>
<dbReference type="InterPro" id="IPR052020">
    <property type="entry name" value="Cyclic_di-GMP/3'3'-cGAMP_PDE"/>
</dbReference>
<dbReference type="Proteomes" id="UP000515819">
    <property type="component" value="Chromosome"/>
</dbReference>
<name>A0A7G9FQU0_9FIRM</name>